<accession>A0A8H4N3T4</accession>
<keyword evidence="2" id="KW-1185">Reference proteome</keyword>
<name>A0A8H4N3T4_9PEZI</name>
<reference evidence="1" key="1">
    <citation type="submission" date="2020-04" db="EMBL/GenBank/DDBJ databases">
        <title>Genome Assembly and Annotation of Botryosphaeria dothidea sdau 11-99, a Latent Pathogen of Apple Fruit Ring Rot in China.</title>
        <authorList>
            <person name="Yu C."/>
            <person name="Diao Y."/>
            <person name="Lu Q."/>
            <person name="Zhao J."/>
            <person name="Cui S."/>
            <person name="Peng C."/>
            <person name="He B."/>
            <person name="Liu H."/>
        </authorList>
    </citation>
    <scope>NUCLEOTIDE SEQUENCE [LARGE SCALE GENOMIC DNA]</scope>
    <source>
        <strain evidence="1">Sdau11-99</strain>
    </source>
</reference>
<dbReference type="Proteomes" id="UP000572817">
    <property type="component" value="Unassembled WGS sequence"/>
</dbReference>
<proteinExistence type="predicted"/>
<sequence length="165" mass="18352">MEHSIEHLAQHNCGSTGASPLNQRASSFANDHWLEWWPDSDDDVRDAALLSLGPWPLRLRGVRLAELGTECVALAVNETPELTIWAIMKDGKARAWVIKGTDGRLPMSKKFILKDGTVIDMDESDVEWDDIEDDDCIEVFDDFDGGSTEDMPGEFVFDADNVAEA</sequence>
<comment type="caution">
    <text evidence="1">The sequence shown here is derived from an EMBL/GenBank/DDBJ whole genome shotgun (WGS) entry which is preliminary data.</text>
</comment>
<protein>
    <submittedName>
        <fullName evidence="1">Uncharacterized protein</fullName>
    </submittedName>
</protein>
<dbReference type="EMBL" id="WWBZ02000016">
    <property type="protein sequence ID" value="KAF4309954.1"/>
    <property type="molecule type" value="Genomic_DNA"/>
</dbReference>
<gene>
    <name evidence="1" type="ORF">GTA08_BOTSDO02842</name>
</gene>
<dbReference type="AlphaFoldDB" id="A0A8H4N3T4"/>
<dbReference type="OrthoDB" id="1689567at2759"/>
<evidence type="ECO:0000313" key="2">
    <source>
        <dbReference type="Proteomes" id="UP000572817"/>
    </source>
</evidence>
<evidence type="ECO:0000313" key="1">
    <source>
        <dbReference type="EMBL" id="KAF4309954.1"/>
    </source>
</evidence>
<organism evidence="1 2">
    <name type="scientific">Botryosphaeria dothidea</name>
    <dbReference type="NCBI Taxonomy" id="55169"/>
    <lineage>
        <taxon>Eukaryota</taxon>
        <taxon>Fungi</taxon>
        <taxon>Dikarya</taxon>
        <taxon>Ascomycota</taxon>
        <taxon>Pezizomycotina</taxon>
        <taxon>Dothideomycetes</taxon>
        <taxon>Dothideomycetes incertae sedis</taxon>
        <taxon>Botryosphaeriales</taxon>
        <taxon>Botryosphaeriaceae</taxon>
        <taxon>Botryosphaeria</taxon>
    </lineage>
</organism>